<dbReference type="EMBL" id="JAGPXF010000001">
    <property type="protein sequence ID" value="KAH7262223.1"/>
    <property type="molecule type" value="Genomic_DNA"/>
</dbReference>
<evidence type="ECO:0000313" key="2">
    <source>
        <dbReference type="Proteomes" id="UP000813427"/>
    </source>
</evidence>
<comment type="caution">
    <text evidence="1">The sequence shown here is derived from an EMBL/GenBank/DDBJ whole genome shotgun (WGS) entry which is preliminary data.</text>
</comment>
<organism evidence="1 2">
    <name type="scientific">Fusarium tricinctum</name>
    <dbReference type="NCBI Taxonomy" id="61284"/>
    <lineage>
        <taxon>Eukaryota</taxon>
        <taxon>Fungi</taxon>
        <taxon>Dikarya</taxon>
        <taxon>Ascomycota</taxon>
        <taxon>Pezizomycotina</taxon>
        <taxon>Sordariomycetes</taxon>
        <taxon>Hypocreomycetidae</taxon>
        <taxon>Hypocreales</taxon>
        <taxon>Nectriaceae</taxon>
        <taxon>Fusarium</taxon>
        <taxon>Fusarium tricinctum species complex</taxon>
    </lineage>
</organism>
<sequence>MSLPPHVVQEELAPVPKSPEVEPVPISGPGLLEQNVGELGMDEANQPLFQMKRQTTNWFRVLMDVDGELLQGFHPGTVARIGVGPCAGLHVLLQINVGQFSEANMHFQFLVRNGARHEKFTELIVPLAEVLDGVSLNDISTENAQAMATLKAFVADDLSELAPHVDASDVLGELLGDADLTDPANDIQKVSSTVRHMRLEIDWSNVYVIHNAEFNHDWRKHPDAMRRIVSAVRSRLLKRGTSSLAVWFYPEETFSNNWNDVLNNITAFGNPYADYLVNVRTDHTDLTFNNLGSILPEDKPTRPVEEVTYFFNAEHRTIALLAGAAEEQEMHDDRAASLIDVLIPAVAIQDPFSA</sequence>
<proteinExistence type="predicted"/>
<accession>A0A8K0SCP2</accession>
<name>A0A8K0SCP2_9HYPO</name>
<gene>
    <name evidence="1" type="ORF">BKA59DRAFT_505260</name>
</gene>
<reference evidence="1" key="1">
    <citation type="journal article" date="2021" name="Nat. Commun.">
        <title>Genetic determinants of endophytism in the Arabidopsis root mycobiome.</title>
        <authorList>
            <person name="Mesny F."/>
            <person name="Miyauchi S."/>
            <person name="Thiergart T."/>
            <person name="Pickel B."/>
            <person name="Atanasova L."/>
            <person name="Karlsson M."/>
            <person name="Huettel B."/>
            <person name="Barry K.W."/>
            <person name="Haridas S."/>
            <person name="Chen C."/>
            <person name="Bauer D."/>
            <person name="Andreopoulos W."/>
            <person name="Pangilinan J."/>
            <person name="LaButti K."/>
            <person name="Riley R."/>
            <person name="Lipzen A."/>
            <person name="Clum A."/>
            <person name="Drula E."/>
            <person name="Henrissat B."/>
            <person name="Kohler A."/>
            <person name="Grigoriev I.V."/>
            <person name="Martin F.M."/>
            <person name="Hacquard S."/>
        </authorList>
    </citation>
    <scope>NUCLEOTIDE SEQUENCE</scope>
    <source>
        <strain evidence="1">MPI-SDFR-AT-0068</strain>
    </source>
</reference>
<keyword evidence="2" id="KW-1185">Reference proteome</keyword>
<dbReference type="OrthoDB" id="5099051at2759"/>
<dbReference type="AlphaFoldDB" id="A0A8K0SCP2"/>
<protein>
    <submittedName>
        <fullName evidence="1">Uncharacterized protein</fullName>
    </submittedName>
</protein>
<evidence type="ECO:0000313" key="1">
    <source>
        <dbReference type="EMBL" id="KAH7262223.1"/>
    </source>
</evidence>
<dbReference type="Proteomes" id="UP000813427">
    <property type="component" value="Unassembled WGS sequence"/>
</dbReference>